<protein>
    <recommendedName>
        <fullName evidence="2">GrdX protein</fullName>
    </recommendedName>
</protein>
<evidence type="ECO:0000313" key="1">
    <source>
        <dbReference type="EMBL" id="MPM96446.1"/>
    </source>
</evidence>
<gene>
    <name evidence="1" type="ORF">SDC9_143609</name>
</gene>
<sequence length="138" mass="15909">MGRKLLVTNNKTLCKRVKNVECVEGSSFDVLVVARDYIHQGWVLLSHPLYGNLRPYQHPFRSLLLEAPSENSVRQVDTYSLELIENALSIYRSCGERILKVSSLSEEMIDDFSFLDKELIKESLNKYSMFFSAGDEQR</sequence>
<comment type="caution">
    <text evidence="1">The sequence shown here is derived from an EMBL/GenBank/DDBJ whole genome shotgun (WGS) entry which is preliminary data.</text>
</comment>
<dbReference type="EMBL" id="VSSQ01042826">
    <property type="protein sequence ID" value="MPM96446.1"/>
    <property type="molecule type" value="Genomic_DNA"/>
</dbReference>
<name>A0A645E4E5_9ZZZZ</name>
<evidence type="ECO:0008006" key="2">
    <source>
        <dbReference type="Google" id="ProtNLM"/>
    </source>
</evidence>
<organism evidence="1">
    <name type="scientific">bioreactor metagenome</name>
    <dbReference type="NCBI Taxonomy" id="1076179"/>
    <lineage>
        <taxon>unclassified sequences</taxon>
        <taxon>metagenomes</taxon>
        <taxon>ecological metagenomes</taxon>
    </lineage>
</organism>
<dbReference type="InterPro" id="IPR047735">
    <property type="entry name" value="GrdX-like"/>
</dbReference>
<proteinExistence type="predicted"/>
<dbReference type="AlphaFoldDB" id="A0A645E4E5"/>
<accession>A0A645E4E5</accession>
<dbReference type="NCBIfam" id="NF038093">
    <property type="entry name" value="GrdX"/>
    <property type="match status" value="1"/>
</dbReference>
<reference evidence="1" key="1">
    <citation type="submission" date="2019-08" db="EMBL/GenBank/DDBJ databases">
        <authorList>
            <person name="Kucharzyk K."/>
            <person name="Murdoch R.W."/>
            <person name="Higgins S."/>
            <person name="Loffler F."/>
        </authorList>
    </citation>
    <scope>NUCLEOTIDE SEQUENCE</scope>
</reference>